<dbReference type="GO" id="GO:0072686">
    <property type="term" value="C:mitotic spindle"/>
    <property type="evidence" value="ECO:0007669"/>
    <property type="project" value="TreeGrafter"/>
</dbReference>
<dbReference type="PROSITE" id="PS51700">
    <property type="entry name" value="SEPARIN"/>
    <property type="match status" value="1"/>
</dbReference>
<comment type="caution">
    <text evidence="7">The sequence shown here is derived from an EMBL/GenBank/DDBJ whole genome shotgun (WGS) entry which is preliminary data.</text>
</comment>
<keyword evidence="8" id="KW-1185">Reference proteome</keyword>
<dbReference type="InterPro" id="IPR011990">
    <property type="entry name" value="TPR-like_helical_dom_sf"/>
</dbReference>
<evidence type="ECO:0000256" key="1">
    <source>
        <dbReference type="ARBA" id="ARBA00000451"/>
    </source>
</evidence>
<dbReference type="GO" id="GO:0006508">
    <property type="term" value="P:proteolysis"/>
    <property type="evidence" value="ECO:0007669"/>
    <property type="project" value="InterPro"/>
</dbReference>
<evidence type="ECO:0000259" key="6">
    <source>
        <dbReference type="PROSITE" id="PS51700"/>
    </source>
</evidence>
<dbReference type="Gene3D" id="1.25.40.10">
    <property type="entry name" value="Tetratricopeptide repeat domain"/>
    <property type="match status" value="1"/>
</dbReference>
<dbReference type="GO" id="GO:0051307">
    <property type="term" value="P:meiotic chromosome separation"/>
    <property type="evidence" value="ECO:0007669"/>
    <property type="project" value="TreeGrafter"/>
</dbReference>
<dbReference type="InterPro" id="IPR005314">
    <property type="entry name" value="Peptidase_C50"/>
</dbReference>
<organism evidence="7 8">
    <name type="scientific">Paraglomus occultum</name>
    <dbReference type="NCBI Taxonomy" id="144539"/>
    <lineage>
        <taxon>Eukaryota</taxon>
        <taxon>Fungi</taxon>
        <taxon>Fungi incertae sedis</taxon>
        <taxon>Mucoromycota</taxon>
        <taxon>Glomeromycotina</taxon>
        <taxon>Glomeromycetes</taxon>
        <taxon>Paraglomerales</taxon>
        <taxon>Paraglomeraceae</taxon>
        <taxon>Paraglomus</taxon>
    </lineage>
</organism>
<dbReference type="OrthoDB" id="10255632at2759"/>
<dbReference type="InterPro" id="IPR030397">
    <property type="entry name" value="SEPARIN_core_dom"/>
</dbReference>
<dbReference type="EMBL" id="CAJVPJ010000370">
    <property type="protein sequence ID" value="CAG8517252.1"/>
    <property type="molecule type" value="Genomic_DNA"/>
</dbReference>
<dbReference type="GO" id="GO:0004197">
    <property type="term" value="F:cysteine-type endopeptidase activity"/>
    <property type="evidence" value="ECO:0007669"/>
    <property type="project" value="InterPro"/>
</dbReference>
<dbReference type="GO" id="GO:0044732">
    <property type="term" value="C:mitotic spindle pole body"/>
    <property type="evidence" value="ECO:0007669"/>
    <property type="project" value="TreeGrafter"/>
</dbReference>
<name>A0A9N9A5C3_9GLOM</name>
<dbReference type="GO" id="GO:0005737">
    <property type="term" value="C:cytoplasm"/>
    <property type="evidence" value="ECO:0007669"/>
    <property type="project" value="TreeGrafter"/>
</dbReference>
<dbReference type="Proteomes" id="UP000789572">
    <property type="component" value="Unassembled WGS sequence"/>
</dbReference>
<dbReference type="Pfam" id="PF03568">
    <property type="entry name" value="Separin_C"/>
    <property type="match status" value="1"/>
</dbReference>
<evidence type="ECO:0000313" key="8">
    <source>
        <dbReference type="Proteomes" id="UP000789572"/>
    </source>
</evidence>
<keyword evidence="4" id="KW-0159">Chromosome partition</keyword>
<dbReference type="PANTHER" id="PTHR12792:SF0">
    <property type="entry name" value="SEPARIN"/>
    <property type="match status" value="1"/>
</dbReference>
<comment type="catalytic activity">
    <reaction evidence="1">
        <text>All bonds known to be hydrolyzed by this endopeptidase have arginine in P1 and an acidic residue in P4. P6 is often occupied by an acidic residue or by a hydroxy-amino-acid residue, the phosphorylation of which enhances cleavage.</text>
        <dbReference type="EC" id="3.4.22.49"/>
    </reaction>
</comment>
<evidence type="ECO:0000256" key="4">
    <source>
        <dbReference type="ARBA" id="ARBA00022829"/>
    </source>
</evidence>
<feature type="region of interest" description="Disordered" evidence="5">
    <location>
        <begin position="37"/>
        <end position="63"/>
    </location>
</feature>
<dbReference type="InterPro" id="IPR019734">
    <property type="entry name" value="TPR_rpt"/>
</dbReference>
<sequence length="1780" mass="203226">MAPDILQTVLSALSDWKTCDDAVTSQIKNLLPNNSCTKNDKATNSKNSITTKATRKSKIPRRREGLTHRVNSTYLRYAQQIVNQSLSTLSKVYKEQTDNHSNSDVIRTSVNCLVEVTLYCIQVLEGLEKAKVSCKPLDIEKAYSNIIAKMINFKMHQRAVSQLLYLRRRLLPRCKPPLRSECVQHTLQEIKSIKPDSEEILDFVVSCVEACWYPCEDEMHVMELTKPVEMHDMEVMKLVLACHINCLRCLTGYKNGLGITYLMRIPQLREIIVGWCRKAGRVDASVATTQSDALLRVLTMACNSLKTLPDDNSERILHLRSFSLQIFVTTDRFTLASLLDLALKSVIQFEKTCKNDINVMYKKLLSFHDEIACLIKRYLDELTIECRTYIEWIDHYAYVAQKANDYKKAIDIYTEALLSIPPTLIAQFSTLASSHSILSSSLIAPIIPKLIERFVKVTYLDCPEGNFTPIMELLLNKKSESEKDVVALMEYAVRVIRIVGQFEREICVRRMVESILDIYEKEEYPIRHARVLIEKAKLMRCSPLIEDRDKVINTLNSATELLKTEDFKNDVGLSRLRNHYLATAYSWVAITSQELGQPNADSFKLALALWKIILADVPPRGNEGTVSEEKLKEVRECLDDVEGCYKHLRILYWWEMLADFLESVQQPVNLILTLKLLLRFNNGVRENVDESLSDSVGIFNQLGQTYLQLGYTGKAGLSWSQAKMIMESAYCQTDNRLLWMLGYCRYMSSIGHVDKSRNVFNEARQLAIARLESKDKTNMDKVAKRMRYEQLLLADAAWTRSCILLGRGLLNEAIIDGKRTLRILNRLLSNIDRTGRIRCKDPVESNPFLVSSDSDGKNRVEEEESVLTLAAQRWKLRVTKRLLECYDRLGQLFGLRGSIKEAEFFFNKGLQLAQSNNAHSAMSSFLLNIAELQYRKHCWKESNDLLNEVALMQRQACIIKREEVKINLCLGDLKYRLQDYDQALRSYYAAEDILANIMGKEYIMNIESDDLGDNVLQTPRAKQLLTIPASRTPVVKTSADSTVQFECFLLAYMKANLLRRAGLVMSKKGKIEDASEFLKNAFVFNISMLEKAEHLLILGKIEIMRIVKQLEQPFLTYQMLCDSVLCLPPIMNVGGAKSNHRERKHANTKVTADAIQKVKQADEYLIEAYKLAFACGPTYLAHDASLAIAMLNIIKVYGHIIKRTECTDITEACTYYLEMTKGVAAKREMLAALNEKLSPEYLQDDTQWPGAISDATSITSPQTLMMDSSLLDEDTKSRRDYLTRLQSLYKKELTARPGEFSPTFVDNLPSNWTVCSISIDTDANDMYLCRLRRQTKPFILRLPLKRVSSERGEDDGLSYEEVITEFNDILTKSAQTMGKTCETKEAKYQWWEDRKELDMRMRNLLENIENCWLGGFKGMLIADSCEDPKAVYELKGKLEALMAEALEDILNKKDSNKDSARLDILPELCKVIGRLREESDIEDVIYFLLDLYQYNDIPIAYDEIDVDKLIIDIGDAISKYNNSVLSTDPSYPKNDQHVILILDKNVQMLPWESLPCLRSQAVSRLPSLSFLRDRIVLREHANKHYAKGTSEDYTVDRNKTYYVVNPSKDLSNTQNEFEDYLKSFPEWDGVIGRPPLEQECRNGLANYDLYIYFGHNSGEQYISSHRIRQLDRCAVSLLIGCSSGHLQPAGEFDPSGVALSYMMAGCPALVANLWDVTDKDIDRFSKALFREWGISRDNNERDNGSCISLVQAVSKARKDCLLEYLIGAAPVVYGIPCYLK</sequence>
<evidence type="ECO:0000313" key="7">
    <source>
        <dbReference type="EMBL" id="CAG8517252.1"/>
    </source>
</evidence>
<gene>
    <name evidence="7" type="ORF">POCULU_LOCUS3384</name>
</gene>
<evidence type="ECO:0000256" key="3">
    <source>
        <dbReference type="ARBA" id="ARBA00022801"/>
    </source>
</evidence>
<feature type="domain" description="Peptidase C50" evidence="6">
    <location>
        <begin position="1597"/>
        <end position="1692"/>
    </location>
</feature>
<dbReference type="PANTHER" id="PTHR12792">
    <property type="entry name" value="EXTRA SPINDLE POLES 1-RELATED"/>
    <property type="match status" value="1"/>
</dbReference>
<evidence type="ECO:0000256" key="5">
    <source>
        <dbReference type="SAM" id="MobiDB-lite"/>
    </source>
</evidence>
<dbReference type="SUPFAM" id="SSF48452">
    <property type="entry name" value="TPR-like"/>
    <property type="match status" value="2"/>
</dbReference>
<proteinExistence type="predicted"/>
<reference evidence="7" key="1">
    <citation type="submission" date="2021-06" db="EMBL/GenBank/DDBJ databases">
        <authorList>
            <person name="Kallberg Y."/>
            <person name="Tangrot J."/>
            <person name="Rosling A."/>
        </authorList>
    </citation>
    <scope>NUCLEOTIDE SEQUENCE</scope>
    <source>
        <strain evidence="7">IA702</strain>
    </source>
</reference>
<dbReference type="EC" id="3.4.22.49" evidence="2"/>
<dbReference type="GO" id="GO:0005634">
    <property type="term" value="C:nucleus"/>
    <property type="evidence" value="ECO:0007669"/>
    <property type="project" value="InterPro"/>
</dbReference>
<keyword evidence="3" id="KW-0378">Hydrolase</keyword>
<accession>A0A9N9A5C3</accession>
<protein>
    <recommendedName>
        <fullName evidence="2">separase</fullName>
        <ecNumber evidence="2">3.4.22.49</ecNumber>
    </recommendedName>
</protein>
<dbReference type="SMART" id="SM00028">
    <property type="entry name" value="TPR"/>
    <property type="match status" value="3"/>
</dbReference>
<evidence type="ECO:0000256" key="2">
    <source>
        <dbReference type="ARBA" id="ARBA00012489"/>
    </source>
</evidence>